<dbReference type="AlphaFoldDB" id="A0A9W9DG68"/>
<dbReference type="Proteomes" id="UP001150266">
    <property type="component" value="Unassembled WGS sequence"/>
</dbReference>
<protein>
    <recommendedName>
        <fullName evidence="2">DUF4246 domain-containing protein</fullName>
    </recommendedName>
</protein>
<dbReference type="Pfam" id="PF14033">
    <property type="entry name" value="DUF4246"/>
    <property type="match status" value="1"/>
</dbReference>
<gene>
    <name evidence="3" type="ORF">J3R30DRAFT_3739498</name>
</gene>
<accession>A0A9W9DG68</accession>
<keyword evidence="4" id="KW-1185">Reference proteome</keyword>
<organism evidence="3 4">
    <name type="scientific">Lentinula aciculospora</name>
    <dbReference type="NCBI Taxonomy" id="153920"/>
    <lineage>
        <taxon>Eukaryota</taxon>
        <taxon>Fungi</taxon>
        <taxon>Dikarya</taxon>
        <taxon>Basidiomycota</taxon>
        <taxon>Agaricomycotina</taxon>
        <taxon>Agaricomycetes</taxon>
        <taxon>Agaricomycetidae</taxon>
        <taxon>Agaricales</taxon>
        <taxon>Marasmiineae</taxon>
        <taxon>Omphalotaceae</taxon>
        <taxon>Lentinula</taxon>
    </lineage>
</organism>
<evidence type="ECO:0000313" key="4">
    <source>
        <dbReference type="Proteomes" id="UP001150266"/>
    </source>
</evidence>
<dbReference type="InterPro" id="IPR025340">
    <property type="entry name" value="DUF4246"/>
</dbReference>
<name>A0A9W9DG68_9AGAR</name>
<reference evidence="3" key="1">
    <citation type="submission" date="2022-08" db="EMBL/GenBank/DDBJ databases">
        <title>A Global Phylogenomic Analysis of the Shiitake Genus Lentinula.</title>
        <authorList>
            <consortium name="DOE Joint Genome Institute"/>
            <person name="Sierra-Patev S."/>
            <person name="Min B."/>
            <person name="Naranjo-Ortiz M."/>
            <person name="Looney B."/>
            <person name="Konkel Z."/>
            <person name="Slot J.C."/>
            <person name="Sakamoto Y."/>
            <person name="Steenwyk J.L."/>
            <person name="Rokas A."/>
            <person name="Carro J."/>
            <person name="Camarero S."/>
            <person name="Ferreira P."/>
            <person name="Molpeceres G."/>
            <person name="Ruiz-Duenas F.J."/>
            <person name="Serrano A."/>
            <person name="Henrissat B."/>
            <person name="Drula E."/>
            <person name="Hughes K.W."/>
            <person name="Mata J.L."/>
            <person name="Ishikawa N.K."/>
            <person name="Vargas-Isla R."/>
            <person name="Ushijima S."/>
            <person name="Smith C.A."/>
            <person name="Ahrendt S."/>
            <person name="Andreopoulos W."/>
            <person name="He G."/>
            <person name="Labutti K."/>
            <person name="Lipzen A."/>
            <person name="Ng V."/>
            <person name="Riley R."/>
            <person name="Sandor L."/>
            <person name="Barry K."/>
            <person name="Martinez A.T."/>
            <person name="Xiao Y."/>
            <person name="Gibbons J.G."/>
            <person name="Terashima K."/>
            <person name="Grigoriev I.V."/>
            <person name="Hibbett D.S."/>
        </authorList>
    </citation>
    <scope>NUCLEOTIDE SEQUENCE</scope>
    <source>
        <strain evidence="3">JLM2183</strain>
    </source>
</reference>
<evidence type="ECO:0000313" key="3">
    <source>
        <dbReference type="EMBL" id="KAJ4468827.1"/>
    </source>
</evidence>
<comment type="caution">
    <text evidence="3">The sequence shown here is derived from an EMBL/GenBank/DDBJ whole genome shotgun (WGS) entry which is preliminary data.</text>
</comment>
<sequence length="674" mass="78218">MPSFTNASTLNKNRKPTDQDLYSFCLAVREKKDWERKIWDENLALKWSIEAELTPLGSAVLQGEALAAVQELRRETTIHELDHAIMLVHGPDSSITEKYRGSVTGIDDPEFINALKFARGSKYAIREPDLKERGMGVFVSDDLVPESVHRELVQELNALAVKEPRDFHPSSFGKVQDLIHPSLYPYIAGTTHVYPDVKLPPIEDDSFFCTDISNNLDIEDMVSSFAWIPSVFAVSLDGTDVHIDSYINGLGTREEYPSLFRVIEKMFLLALPHFEKTINESEKYNPQISPSVERWMDRQKFASMHEFSLTREMWKGFLDEHESKWETQKRERKEARERLREEIRDESMNKNFLKLSNEFVASDMYKGQQLKVIVKAANYTLTPGREYEGSWHMEGMPHERIIASTIYYYETDDAIEDRGLSFRKFRDSTKDFPDIENFGYRHEHFRLAFVKENGPNSSKDRILNHDVEDEEFEYEDNYPSDWETKIDHQSNTQPIFTSEIPSFIKQGTVLTTNFNSELLVRQKGTGRMLSFPNWLQHKVESIKNQTGTGNAVATRKILCFFLVDDTIQDQFEITRPGFTVGGLEEMNVLTTSEVPMQTQKTNEPTMRALITMVSERLTGQILPPELVQIICEYVFEGTFTREEAEKYRLKLMNDRKVRMKRDFGHDRTYSLCEH</sequence>
<keyword evidence="1" id="KW-0175">Coiled coil</keyword>
<dbReference type="PANTHER" id="PTHR33119">
    <property type="entry name" value="IFI3P"/>
    <property type="match status" value="1"/>
</dbReference>
<dbReference type="InterPro" id="IPR049192">
    <property type="entry name" value="DUF4246_C"/>
</dbReference>
<evidence type="ECO:0000259" key="2">
    <source>
        <dbReference type="Pfam" id="PF14033"/>
    </source>
</evidence>
<dbReference type="PANTHER" id="PTHR33119:SF1">
    <property type="entry name" value="FE2OG DIOXYGENASE DOMAIN-CONTAINING PROTEIN"/>
    <property type="match status" value="1"/>
</dbReference>
<dbReference type="EMBL" id="JAOTPV010000034">
    <property type="protein sequence ID" value="KAJ4468827.1"/>
    <property type="molecule type" value="Genomic_DNA"/>
</dbReference>
<feature type="coiled-coil region" evidence="1">
    <location>
        <begin position="318"/>
        <end position="349"/>
    </location>
</feature>
<feature type="domain" description="DUF4246" evidence="2">
    <location>
        <begin position="135"/>
        <end position="435"/>
    </location>
</feature>
<proteinExistence type="predicted"/>
<dbReference type="OrthoDB" id="415532at2759"/>
<evidence type="ECO:0000256" key="1">
    <source>
        <dbReference type="SAM" id="Coils"/>
    </source>
</evidence>